<gene>
    <name evidence="1" type="ORF">CKO28_08140</name>
</gene>
<dbReference type="RefSeq" id="WP_200340170.1">
    <property type="nucleotide sequence ID" value="NZ_NRRL01000015.1"/>
</dbReference>
<reference evidence="1 2" key="1">
    <citation type="journal article" date="2020" name="Microorganisms">
        <title>Osmotic Adaptation and Compatible Solute Biosynthesis of Phototrophic Bacteria as Revealed from Genome Analyses.</title>
        <authorList>
            <person name="Imhoff J.F."/>
            <person name="Rahn T."/>
            <person name="Kunzel S."/>
            <person name="Keller A."/>
            <person name="Neulinger S.C."/>
        </authorList>
    </citation>
    <scope>NUCLEOTIDE SEQUENCE [LARGE SCALE GENOMIC DNA]</scope>
    <source>
        <strain evidence="1 2">DSM 9895</strain>
    </source>
</reference>
<organism evidence="1 2">
    <name type="scientific">Rhodovibrio sodomensis</name>
    <dbReference type="NCBI Taxonomy" id="1088"/>
    <lineage>
        <taxon>Bacteria</taxon>
        <taxon>Pseudomonadati</taxon>
        <taxon>Pseudomonadota</taxon>
        <taxon>Alphaproteobacteria</taxon>
        <taxon>Rhodospirillales</taxon>
        <taxon>Rhodovibrionaceae</taxon>
        <taxon>Rhodovibrio</taxon>
    </lineage>
</organism>
<dbReference type="InterPro" id="IPR029063">
    <property type="entry name" value="SAM-dependent_MTases_sf"/>
</dbReference>
<keyword evidence="2" id="KW-1185">Reference proteome</keyword>
<evidence type="ECO:0000313" key="2">
    <source>
        <dbReference type="Proteomes" id="UP001296873"/>
    </source>
</evidence>
<evidence type="ECO:0000313" key="1">
    <source>
        <dbReference type="EMBL" id="MBK1668004.1"/>
    </source>
</evidence>
<dbReference type="Gene3D" id="3.40.50.150">
    <property type="entry name" value="Vaccinia Virus protein VP39"/>
    <property type="match status" value="1"/>
</dbReference>
<dbReference type="Proteomes" id="UP001296873">
    <property type="component" value="Unassembled WGS sequence"/>
</dbReference>
<proteinExistence type="predicted"/>
<dbReference type="GO" id="GO:0032259">
    <property type="term" value="P:methylation"/>
    <property type="evidence" value="ECO:0007669"/>
    <property type="project" value="UniProtKB-KW"/>
</dbReference>
<comment type="caution">
    <text evidence="1">The sequence shown here is derived from an EMBL/GenBank/DDBJ whole genome shotgun (WGS) entry which is preliminary data.</text>
</comment>
<keyword evidence="1" id="KW-0489">Methyltransferase</keyword>
<name>A0ABS1DC29_9PROT</name>
<sequence>MFQDVTELQRFYGDRLGRVVRHTIQRELRQVWPDVRRQRVLGLGYCTPYLHPFRDEAERVLAFMPAQQGVLHWPGRDANATTLVDEGNLPLSAYSIDRVLLVHSLEHTEQLRPLLSEIWRVMMGDARLLIVVPNRRSLWSRLERTPLGHGHPFSHGQLTRLLKDQSFEPRQARHALFVPPTYSRSLLGAAPAFERIGKRWLPQLSGLVMLEATKQVYATTRPLETEKVRRPKIAPAPVATPAGVRWRSDDGYDVAVRGRP</sequence>
<dbReference type="EMBL" id="NRRL01000015">
    <property type="protein sequence ID" value="MBK1668004.1"/>
    <property type="molecule type" value="Genomic_DNA"/>
</dbReference>
<dbReference type="SUPFAM" id="SSF53335">
    <property type="entry name" value="S-adenosyl-L-methionine-dependent methyltransferases"/>
    <property type="match status" value="1"/>
</dbReference>
<keyword evidence="1" id="KW-0808">Transferase</keyword>
<protein>
    <submittedName>
        <fullName evidence="1">Methyltransferase type 11</fullName>
    </submittedName>
</protein>
<dbReference type="GO" id="GO:0008168">
    <property type="term" value="F:methyltransferase activity"/>
    <property type="evidence" value="ECO:0007669"/>
    <property type="project" value="UniProtKB-KW"/>
</dbReference>
<accession>A0ABS1DC29</accession>